<evidence type="ECO:0008006" key="3">
    <source>
        <dbReference type="Google" id="ProtNLM"/>
    </source>
</evidence>
<evidence type="ECO:0000313" key="1">
    <source>
        <dbReference type="EMBL" id="KAF3767260.1"/>
    </source>
</evidence>
<dbReference type="GeneID" id="63842398"/>
<comment type="caution">
    <text evidence="1">The sequence shown here is derived from an EMBL/GenBank/DDBJ whole genome shotgun (WGS) entry which is preliminary data.</text>
</comment>
<organism evidence="1 2">
    <name type="scientific">Cryphonectria parasitica (strain ATCC 38755 / EP155)</name>
    <dbReference type="NCBI Taxonomy" id="660469"/>
    <lineage>
        <taxon>Eukaryota</taxon>
        <taxon>Fungi</taxon>
        <taxon>Dikarya</taxon>
        <taxon>Ascomycota</taxon>
        <taxon>Pezizomycotina</taxon>
        <taxon>Sordariomycetes</taxon>
        <taxon>Sordariomycetidae</taxon>
        <taxon>Diaporthales</taxon>
        <taxon>Cryphonectriaceae</taxon>
        <taxon>Cryphonectria-Endothia species complex</taxon>
        <taxon>Cryphonectria</taxon>
    </lineage>
</organism>
<keyword evidence="2" id="KW-1185">Reference proteome</keyword>
<dbReference type="AlphaFoldDB" id="A0A9P4Y697"/>
<protein>
    <recommendedName>
        <fullName evidence="3">F-box domain-containing protein</fullName>
    </recommendedName>
</protein>
<proteinExistence type="predicted"/>
<dbReference type="Proteomes" id="UP000803844">
    <property type="component" value="Unassembled WGS sequence"/>
</dbReference>
<dbReference type="EMBL" id="MU032346">
    <property type="protein sequence ID" value="KAF3767260.1"/>
    <property type="molecule type" value="Genomic_DNA"/>
</dbReference>
<evidence type="ECO:0000313" key="2">
    <source>
        <dbReference type="Proteomes" id="UP000803844"/>
    </source>
</evidence>
<name>A0A9P4Y697_CRYP1</name>
<reference evidence="1" key="1">
    <citation type="journal article" date="2020" name="Phytopathology">
        <title>Genome sequence of the chestnut blight fungus Cryphonectria parasitica EP155: A fundamental resource for an archetypical invasive plant pathogen.</title>
        <authorList>
            <person name="Crouch J.A."/>
            <person name="Dawe A."/>
            <person name="Aerts A."/>
            <person name="Barry K."/>
            <person name="Churchill A.C.L."/>
            <person name="Grimwood J."/>
            <person name="Hillman B."/>
            <person name="Milgroom M.G."/>
            <person name="Pangilinan J."/>
            <person name="Smith M."/>
            <person name="Salamov A."/>
            <person name="Schmutz J."/>
            <person name="Yadav J."/>
            <person name="Grigoriev I.V."/>
            <person name="Nuss D."/>
        </authorList>
    </citation>
    <scope>NUCLEOTIDE SEQUENCE</scope>
    <source>
        <strain evidence="1">EP155</strain>
    </source>
</reference>
<dbReference type="RefSeq" id="XP_040778221.1">
    <property type="nucleotide sequence ID" value="XM_040925269.1"/>
</dbReference>
<gene>
    <name evidence="1" type="ORF">M406DRAFT_69421</name>
</gene>
<sequence>MDNISCPAQGGGNPPTTGILSLPDEILIEIFTLVKTYKPANRATHIGFASSAADIVSTRLVCRRFAAASAHLLVHYIRLEGIDAQSLEKLETISRHPLISKGVRIVRLEAVCYVHQLASNLNEFAGWAVRRVLERAQKYQRACERTLERAESGGYGYDQDVVLQRAKVAAVLERVKAVLKTWNLVSTGNARDLLWNLERFSDTSVSEEDRHRHIELLRAAHRRYQLRYSEQESLREGSNAFVERFTAAIARMPRMKALELQDFHHQEDIKYPDFEDVDQNVFVSPTTRDEEYDGLLDLDVVVKPLSWNQVLCQQLGMPPAQVLFNLPLAIHESGCKLDRICVRTTTPAEQYYRLLWETVEQNPVRLASAVSSMGIKDFAFIHGCGHGSRERKTPNTEDTAAFQRYIAAMTHSNSLERFRLAVDSGWVEGNLNSDHCFRLASLAMPCIDTTFGGPTRSWMNMKDMHLSDMPLRLTDLECLENILKGNGVRLQYLTLSRIKLVDGTWAQALEILRRLVVADKELLEPVGAECDDPAMSLSGRYNVVFGTRPGQESVAGHFINGRIENNPLVHGMNEDHPPQAEGEGLVEGKEAENVDITKGNMPE</sequence>
<dbReference type="OrthoDB" id="3759773at2759"/>
<accession>A0A9P4Y697</accession>